<comment type="catalytic activity">
    <reaction evidence="3">
        <text>a 2'-deoxyribonucleoside 5'-triphosphate + H2O = a 2'-deoxyribonucleoside 5'-phosphate + diphosphate + H(+)</text>
        <dbReference type="Rhea" id="RHEA:44644"/>
        <dbReference type="ChEBI" id="CHEBI:15377"/>
        <dbReference type="ChEBI" id="CHEBI:15378"/>
        <dbReference type="ChEBI" id="CHEBI:33019"/>
        <dbReference type="ChEBI" id="CHEBI:61560"/>
        <dbReference type="ChEBI" id="CHEBI:65317"/>
        <dbReference type="EC" id="3.6.1.9"/>
    </reaction>
</comment>
<dbReference type="RefSeq" id="WP_221026220.1">
    <property type="nucleotide sequence ID" value="NZ_JAIEZQ010000003.1"/>
</dbReference>
<evidence type="ECO:0000256" key="1">
    <source>
        <dbReference type="ARBA" id="ARBA00001968"/>
    </source>
</evidence>
<dbReference type="NCBIfam" id="TIGR00172">
    <property type="entry name" value="maf"/>
    <property type="match status" value="1"/>
</dbReference>
<feature type="active site" description="Proton acceptor" evidence="3">
    <location>
        <position position="70"/>
    </location>
</feature>
<keyword evidence="2 3" id="KW-0378">Hydrolase</keyword>
<sequence>MRSRLVLASASPARLATLRSAGVGPEVVVSGVDESQVTTADPAALSVELARLKAHAVAAGVPDALVIGCDSVLELDGAVHGKPADADEARARWRAMRGRSGVLHTGHCLVDTGSGTEVARSADTVVHFADLGDDEIDAYVATGEPLKVAGAFTLDGLGGAFVRGIEGDPHTVVGIGLPLLREMFAEVGVRWTDLWRAFPAP</sequence>
<evidence type="ECO:0000256" key="3">
    <source>
        <dbReference type="HAMAP-Rule" id="MF_00528"/>
    </source>
</evidence>
<dbReference type="CDD" id="cd00555">
    <property type="entry name" value="Maf"/>
    <property type="match status" value="1"/>
</dbReference>
<accession>A0ABS7RMX9</accession>
<dbReference type="EMBL" id="JAIEZQ010000003">
    <property type="protein sequence ID" value="MBY9076414.1"/>
    <property type="molecule type" value="Genomic_DNA"/>
</dbReference>
<keyword evidence="3" id="KW-0963">Cytoplasm</keyword>
<dbReference type="Pfam" id="PF02545">
    <property type="entry name" value="Maf"/>
    <property type="match status" value="1"/>
</dbReference>
<keyword evidence="5" id="KW-1185">Reference proteome</keyword>
<dbReference type="HAMAP" id="MF_00528">
    <property type="entry name" value="Maf"/>
    <property type="match status" value="1"/>
</dbReference>
<protein>
    <recommendedName>
        <fullName evidence="3">Nucleoside triphosphate pyrophosphatase</fullName>
        <ecNumber evidence="3">3.6.1.9</ecNumber>
    </recommendedName>
    <alternativeName>
        <fullName evidence="3">Nucleotide pyrophosphatase</fullName>
        <shortName evidence="3">Nucleotide PPase</shortName>
    </alternativeName>
</protein>
<comment type="caution">
    <text evidence="4">The sequence shown here is derived from an EMBL/GenBank/DDBJ whole genome shotgun (WGS) entry which is preliminary data.</text>
</comment>
<dbReference type="Gene3D" id="3.90.950.10">
    <property type="match status" value="1"/>
</dbReference>
<evidence type="ECO:0000256" key="2">
    <source>
        <dbReference type="ARBA" id="ARBA00022801"/>
    </source>
</evidence>
<dbReference type="EC" id="3.6.1.9" evidence="3"/>
<organism evidence="4 5">
    <name type="scientific">Nocardioides jiangsuensis</name>
    <dbReference type="NCBI Taxonomy" id="2866161"/>
    <lineage>
        <taxon>Bacteria</taxon>
        <taxon>Bacillati</taxon>
        <taxon>Actinomycetota</taxon>
        <taxon>Actinomycetes</taxon>
        <taxon>Propionibacteriales</taxon>
        <taxon>Nocardioidaceae</taxon>
        <taxon>Nocardioides</taxon>
    </lineage>
</organism>
<dbReference type="PIRSF" id="PIRSF006305">
    <property type="entry name" value="Maf"/>
    <property type="match status" value="1"/>
</dbReference>
<evidence type="ECO:0000313" key="5">
    <source>
        <dbReference type="Proteomes" id="UP000754710"/>
    </source>
</evidence>
<comment type="subcellular location">
    <subcellularLocation>
        <location evidence="3">Cytoplasm</location>
    </subcellularLocation>
</comment>
<dbReference type="PANTHER" id="PTHR43213:SF5">
    <property type="entry name" value="BIFUNCTIONAL DTTP_UTP PYROPHOSPHATASE_METHYLTRANSFERASE PROTEIN-RELATED"/>
    <property type="match status" value="1"/>
</dbReference>
<comment type="cofactor">
    <cofactor evidence="1 3">
        <name>a divalent metal cation</name>
        <dbReference type="ChEBI" id="CHEBI:60240"/>
    </cofactor>
</comment>
<dbReference type="SUPFAM" id="SSF52972">
    <property type="entry name" value="ITPase-like"/>
    <property type="match status" value="1"/>
</dbReference>
<keyword evidence="3" id="KW-0546">Nucleotide metabolism</keyword>
<proteinExistence type="inferred from homology"/>
<evidence type="ECO:0000313" key="4">
    <source>
        <dbReference type="EMBL" id="MBY9076414.1"/>
    </source>
</evidence>
<comment type="function">
    <text evidence="3">Nucleoside triphosphate pyrophosphatase. May have a dual role in cell division arrest and in preventing the incorporation of modified nucleotides into cellular nucleic acids.</text>
</comment>
<name>A0ABS7RMX9_9ACTN</name>
<dbReference type="InterPro" id="IPR003697">
    <property type="entry name" value="Maf-like"/>
</dbReference>
<dbReference type="PANTHER" id="PTHR43213">
    <property type="entry name" value="BIFUNCTIONAL DTTP/UTP PYROPHOSPHATASE/METHYLTRANSFERASE PROTEIN-RELATED"/>
    <property type="match status" value="1"/>
</dbReference>
<comment type="caution">
    <text evidence="3">Lacks conserved residue(s) required for the propagation of feature annotation.</text>
</comment>
<dbReference type="Proteomes" id="UP000754710">
    <property type="component" value="Unassembled WGS sequence"/>
</dbReference>
<comment type="similarity">
    <text evidence="3">Belongs to the Maf family.</text>
</comment>
<dbReference type="InterPro" id="IPR029001">
    <property type="entry name" value="ITPase-like_fam"/>
</dbReference>
<comment type="catalytic activity">
    <reaction evidence="3">
        <text>a ribonucleoside 5'-triphosphate + H2O = a ribonucleoside 5'-phosphate + diphosphate + H(+)</text>
        <dbReference type="Rhea" id="RHEA:23996"/>
        <dbReference type="ChEBI" id="CHEBI:15377"/>
        <dbReference type="ChEBI" id="CHEBI:15378"/>
        <dbReference type="ChEBI" id="CHEBI:33019"/>
        <dbReference type="ChEBI" id="CHEBI:58043"/>
        <dbReference type="ChEBI" id="CHEBI:61557"/>
        <dbReference type="EC" id="3.6.1.9"/>
    </reaction>
</comment>
<reference evidence="4 5" key="1">
    <citation type="submission" date="2021-08" db="EMBL/GenBank/DDBJ databases">
        <title>Nocardioides bacterium WL0053 sp. nov., isolated from the sediment.</title>
        <authorList>
            <person name="Wang L."/>
            <person name="Zhang D."/>
            <person name="Zhang A."/>
        </authorList>
    </citation>
    <scope>NUCLEOTIDE SEQUENCE [LARGE SCALE GENOMIC DNA]</scope>
    <source>
        <strain evidence="4 5">WL0053</strain>
    </source>
</reference>
<gene>
    <name evidence="4" type="ORF">K1X13_16390</name>
</gene>